<evidence type="ECO:0000256" key="4">
    <source>
        <dbReference type="ARBA" id="ARBA00022597"/>
    </source>
</evidence>
<accession>A0A3E3E867</accession>
<protein>
    <submittedName>
        <fullName evidence="11">PTS sugar transporter subunit IIC</fullName>
    </submittedName>
</protein>
<dbReference type="GO" id="GO:0005886">
    <property type="term" value="C:plasma membrane"/>
    <property type="evidence" value="ECO:0007669"/>
    <property type="project" value="UniProtKB-SubCell"/>
</dbReference>
<keyword evidence="7 9" id="KW-1133">Transmembrane helix</keyword>
<proteinExistence type="predicted"/>
<keyword evidence="6 9" id="KW-0812">Transmembrane</keyword>
<comment type="subcellular location">
    <subcellularLocation>
        <location evidence="1">Cell membrane</location>
        <topology evidence="1">Multi-pass membrane protein</topology>
    </subcellularLocation>
</comment>
<reference evidence="11 12" key="1">
    <citation type="submission" date="2018-08" db="EMBL/GenBank/DDBJ databases">
        <title>A genome reference for cultivated species of the human gut microbiota.</title>
        <authorList>
            <person name="Zou Y."/>
            <person name="Xue W."/>
            <person name="Luo G."/>
        </authorList>
    </citation>
    <scope>NUCLEOTIDE SEQUENCE [LARGE SCALE GENOMIC DNA]</scope>
    <source>
        <strain evidence="11 12">TF08-11</strain>
    </source>
</reference>
<keyword evidence="4 11" id="KW-0762">Sugar transport</keyword>
<dbReference type="InterPro" id="IPR004700">
    <property type="entry name" value="PTS_IIC_man"/>
</dbReference>
<keyword evidence="8 9" id="KW-0472">Membrane</keyword>
<keyword evidence="3" id="KW-1003">Cell membrane</keyword>
<reference evidence="10" key="2">
    <citation type="submission" date="2023-01" db="EMBL/GenBank/DDBJ databases">
        <title>Human gut microbiome strain richness.</title>
        <authorList>
            <person name="Chen-Liaw A."/>
        </authorList>
    </citation>
    <scope>NUCLEOTIDE SEQUENCE</scope>
    <source>
        <strain evidence="10">D8_m1001271B151109d0_201107</strain>
    </source>
</reference>
<evidence type="ECO:0000313" key="12">
    <source>
        <dbReference type="Proteomes" id="UP000260721"/>
    </source>
</evidence>
<sequence>MQITILQAILIGLVYYLGANGTPWFTVNWGWAFRRPLMQGLAVGVILGDPVTGCIVGAAINATYLAQITAGGAQTMDEGLAGTVGTALAIISNTTPEVAVSLAVPISLLGNVIWMLYMTGDIFIVHRMDKVAESGNVNKIIFWNIVPSQIYKIILYVIPVAIAVYSGTGVITNLLDSLQGTPVIDCLTTIGTILPALGIAMNFKAIISTTGNKAYLYFLMGFILYSYMNLPLLVIGALAIIFALLQGSGLAKTE</sequence>
<dbReference type="EMBL" id="QUSK01000003">
    <property type="protein sequence ID" value="RGD77918.1"/>
    <property type="molecule type" value="Genomic_DNA"/>
</dbReference>
<feature type="transmembrane region" description="Helical" evidence="9">
    <location>
        <begin position="98"/>
        <end position="118"/>
    </location>
</feature>
<name>A0A3E3E867_9FIRM</name>
<dbReference type="Proteomes" id="UP000260721">
    <property type="component" value="Unassembled WGS sequence"/>
</dbReference>
<dbReference type="Pfam" id="PF03609">
    <property type="entry name" value="EII-Sor"/>
    <property type="match status" value="1"/>
</dbReference>
<comment type="caution">
    <text evidence="11">The sequence shown here is derived from an EMBL/GenBank/DDBJ whole genome shotgun (WGS) entry which is preliminary data.</text>
</comment>
<dbReference type="RefSeq" id="WP_117445519.1">
    <property type="nucleotide sequence ID" value="NZ_CALCIP010000026.1"/>
</dbReference>
<keyword evidence="2" id="KW-0813">Transport</keyword>
<dbReference type="AlphaFoldDB" id="A0A3E3E867"/>
<dbReference type="EMBL" id="JAQLXO010000001">
    <property type="protein sequence ID" value="MDB7981533.1"/>
    <property type="molecule type" value="Genomic_DNA"/>
</dbReference>
<evidence type="ECO:0000256" key="9">
    <source>
        <dbReference type="SAM" id="Phobius"/>
    </source>
</evidence>
<dbReference type="Proteomes" id="UP001212981">
    <property type="component" value="Unassembled WGS sequence"/>
</dbReference>
<evidence type="ECO:0000256" key="6">
    <source>
        <dbReference type="ARBA" id="ARBA00022692"/>
    </source>
</evidence>
<keyword evidence="5" id="KW-0598">Phosphotransferase system</keyword>
<evidence type="ECO:0000256" key="1">
    <source>
        <dbReference type="ARBA" id="ARBA00004651"/>
    </source>
</evidence>
<feature type="transmembrane region" description="Helical" evidence="9">
    <location>
        <begin position="181"/>
        <end position="203"/>
    </location>
</feature>
<evidence type="ECO:0000256" key="8">
    <source>
        <dbReference type="ARBA" id="ARBA00023136"/>
    </source>
</evidence>
<evidence type="ECO:0000313" key="10">
    <source>
        <dbReference type="EMBL" id="MDB7981533.1"/>
    </source>
</evidence>
<evidence type="ECO:0000256" key="7">
    <source>
        <dbReference type="ARBA" id="ARBA00022989"/>
    </source>
</evidence>
<evidence type="ECO:0000256" key="5">
    <source>
        <dbReference type="ARBA" id="ARBA00022683"/>
    </source>
</evidence>
<dbReference type="PROSITE" id="PS51106">
    <property type="entry name" value="PTS_EIIC_TYPE_4"/>
    <property type="match status" value="1"/>
</dbReference>
<organism evidence="11 12">
    <name type="scientific">Faecalicoccus pleomorphus</name>
    <dbReference type="NCBI Taxonomy" id="1323"/>
    <lineage>
        <taxon>Bacteria</taxon>
        <taxon>Bacillati</taxon>
        <taxon>Bacillota</taxon>
        <taxon>Erysipelotrichia</taxon>
        <taxon>Erysipelotrichales</taxon>
        <taxon>Erysipelotrichaceae</taxon>
        <taxon>Faecalicoccus</taxon>
    </lineage>
</organism>
<evidence type="ECO:0000313" key="11">
    <source>
        <dbReference type="EMBL" id="RGD77918.1"/>
    </source>
</evidence>
<feature type="transmembrane region" description="Helical" evidence="9">
    <location>
        <begin position="215"/>
        <end position="245"/>
    </location>
</feature>
<evidence type="ECO:0000256" key="3">
    <source>
        <dbReference type="ARBA" id="ARBA00022475"/>
    </source>
</evidence>
<dbReference type="GO" id="GO:0009401">
    <property type="term" value="P:phosphoenolpyruvate-dependent sugar phosphotransferase system"/>
    <property type="evidence" value="ECO:0007669"/>
    <property type="project" value="UniProtKB-KW"/>
</dbReference>
<gene>
    <name evidence="11" type="ORF">DXC78_02260</name>
    <name evidence="10" type="ORF">PND82_01715</name>
</gene>
<evidence type="ECO:0000256" key="2">
    <source>
        <dbReference type="ARBA" id="ARBA00022448"/>
    </source>
</evidence>